<keyword evidence="2" id="KW-1185">Reference proteome</keyword>
<evidence type="ECO:0000313" key="2">
    <source>
        <dbReference type="Proteomes" id="UP000613177"/>
    </source>
</evidence>
<protein>
    <submittedName>
        <fullName evidence="1">Uncharacterized protein</fullName>
    </submittedName>
</protein>
<name>A0A8H7VXV2_9FUNG</name>
<proteinExistence type="predicted"/>
<comment type="caution">
    <text evidence="1">The sequence shown here is derived from an EMBL/GenBank/DDBJ whole genome shotgun (WGS) entry which is preliminary data.</text>
</comment>
<gene>
    <name evidence="1" type="ORF">INT48_005752</name>
</gene>
<reference evidence="1" key="1">
    <citation type="submission" date="2021-01" db="EMBL/GenBank/DDBJ databases">
        <title>Metabolic potential, ecology and presence of endohyphal bacteria is reflected in genomic diversity of Mucoromycotina.</title>
        <authorList>
            <person name="Muszewska A."/>
            <person name="Okrasinska A."/>
            <person name="Steczkiewicz K."/>
            <person name="Drgas O."/>
            <person name="Orlowska M."/>
            <person name="Perlinska-Lenart U."/>
            <person name="Aleksandrzak-Piekarczyk T."/>
            <person name="Szatraj K."/>
            <person name="Zielenkiewicz U."/>
            <person name="Pilsyk S."/>
            <person name="Malc E."/>
            <person name="Mieczkowski P."/>
            <person name="Kruszewska J.S."/>
            <person name="Biernat P."/>
            <person name="Pawlowska J."/>
        </authorList>
    </citation>
    <scope>NUCLEOTIDE SEQUENCE</scope>
    <source>
        <strain evidence="1">WA0000018081</strain>
    </source>
</reference>
<organism evidence="1 2">
    <name type="scientific">Thamnidium elegans</name>
    <dbReference type="NCBI Taxonomy" id="101142"/>
    <lineage>
        <taxon>Eukaryota</taxon>
        <taxon>Fungi</taxon>
        <taxon>Fungi incertae sedis</taxon>
        <taxon>Mucoromycota</taxon>
        <taxon>Mucoromycotina</taxon>
        <taxon>Mucoromycetes</taxon>
        <taxon>Mucorales</taxon>
        <taxon>Mucorineae</taxon>
        <taxon>Mucoraceae</taxon>
        <taxon>Thamnidium</taxon>
    </lineage>
</organism>
<dbReference type="AlphaFoldDB" id="A0A8H7VXV2"/>
<evidence type="ECO:0000313" key="1">
    <source>
        <dbReference type="EMBL" id="KAG2235402.1"/>
    </source>
</evidence>
<accession>A0A8H7VXV2</accession>
<dbReference type="Proteomes" id="UP000613177">
    <property type="component" value="Unassembled WGS sequence"/>
</dbReference>
<dbReference type="EMBL" id="JAEPRE010000033">
    <property type="protein sequence ID" value="KAG2235402.1"/>
    <property type="molecule type" value="Genomic_DNA"/>
</dbReference>
<sequence length="147" mass="17121">MDFINYIPDENYNNFKTEGMEVDKIAVEFGGIEMLRGNEYLVEDTPQSTVDEKTEEMVLELEEMTIIKTKRYKRETVPKAAETCGMPTRLLNQFNDNNGTILPDKLEELELCYDDDPKHPLLVTRVRVNAEHSRYKKYESSYAVLNT</sequence>